<dbReference type="Gene3D" id="2.40.50.140">
    <property type="entry name" value="Nucleic acid-binding proteins"/>
    <property type="match status" value="1"/>
</dbReference>
<feature type="domain" description="S1 motif" evidence="6">
    <location>
        <begin position="198"/>
        <end position="264"/>
    </location>
</feature>
<dbReference type="Proteomes" id="UP001632038">
    <property type="component" value="Unassembled WGS sequence"/>
</dbReference>
<evidence type="ECO:0000256" key="2">
    <source>
        <dbReference type="ARBA" id="ARBA00022540"/>
    </source>
</evidence>
<reference evidence="8" key="1">
    <citation type="journal article" date="2024" name="IScience">
        <title>Strigolactones Initiate the Formation of Haustorium-like Structures in Castilleja.</title>
        <authorList>
            <person name="Buerger M."/>
            <person name="Peterson D."/>
            <person name="Chory J."/>
        </authorList>
    </citation>
    <scope>NUCLEOTIDE SEQUENCE [LARGE SCALE GENOMIC DNA]</scope>
</reference>
<dbReference type="SMART" id="SM00316">
    <property type="entry name" value="S1"/>
    <property type="match status" value="1"/>
</dbReference>
<evidence type="ECO:0000259" key="6">
    <source>
        <dbReference type="PROSITE" id="PS50126"/>
    </source>
</evidence>
<dbReference type="Pfam" id="PF00575">
    <property type="entry name" value="S1"/>
    <property type="match status" value="1"/>
</dbReference>
<keyword evidence="8" id="KW-1185">Reference proteome</keyword>
<dbReference type="SUPFAM" id="SSF50249">
    <property type="entry name" value="Nucleic acid-binding proteins"/>
    <property type="match status" value="1"/>
</dbReference>
<dbReference type="AlphaFoldDB" id="A0ABD3E8D0"/>
<dbReference type="PANTHER" id="PTHR10602">
    <property type="entry name" value="EUKARYOTIC TRANSLATION INITIATION FACTOR 2 SUBUNIT 1"/>
    <property type="match status" value="1"/>
</dbReference>
<proteinExistence type="inferred from homology"/>
<feature type="region of interest" description="Disordered" evidence="5">
    <location>
        <begin position="89"/>
        <end position="109"/>
    </location>
</feature>
<dbReference type="PANTHER" id="PTHR10602:SF0">
    <property type="entry name" value="EUKARYOTIC TRANSLATION INITIATION FACTOR 2 SUBUNIT 1"/>
    <property type="match status" value="1"/>
</dbReference>
<dbReference type="GO" id="GO:0003743">
    <property type="term" value="F:translation initiation factor activity"/>
    <property type="evidence" value="ECO:0007669"/>
    <property type="project" value="UniProtKB-KW"/>
</dbReference>
<accession>A0ABD3E8D0</accession>
<evidence type="ECO:0000313" key="7">
    <source>
        <dbReference type="EMBL" id="KAL3650432.1"/>
    </source>
</evidence>
<dbReference type="SUPFAM" id="SSF116742">
    <property type="entry name" value="eIF2alpha middle domain-like"/>
    <property type="match status" value="1"/>
</dbReference>
<dbReference type="InterPro" id="IPR012340">
    <property type="entry name" value="NA-bd_OB-fold"/>
</dbReference>
<gene>
    <name evidence="7" type="ORF">CASFOL_006835</name>
</gene>
<comment type="caution">
    <text evidence="7">The sequence shown here is derived from an EMBL/GenBank/DDBJ whole genome shotgun (WGS) entry which is preliminary data.</text>
</comment>
<feature type="region of interest" description="Disordered" evidence="5">
    <location>
        <begin position="1"/>
        <end position="58"/>
    </location>
</feature>
<evidence type="ECO:0000256" key="4">
    <source>
        <dbReference type="ARBA" id="ARBA00022917"/>
    </source>
</evidence>
<feature type="region of interest" description="Disordered" evidence="5">
    <location>
        <begin position="132"/>
        <end position="155"/>
    </location>
</feature>
<dbReference type="FunFam" id="1.10.150.190:FF:000003">
    <property type="entry name" value="Eukaryotic translation initiation factor 2 subunit alpha"/>
    <property type="match status" value="1"/>
</dbReference>
<dbReference type="InterPro" id="IPR044126">
    <property type="entry name" value="S1_IF2_alpha"/>
</dbReference>
<dbReference type="PROSITE" id="PS50126">
    <property type="entry name" value="S1"/>
    <property type="match status" value="1"/>
</dbReference>
<dbReference type="InterPro" id="IPR003029">
    <property type="entry name" value="S1_domain"/>
</dbReference>
<comment type="similarity">
    <text evidence="1">Belongs to the eIF-2-alpha family.</text>
</comment>
<protein>
    <recommendedName>
        <fullName evidence="6">S1 motif domain-containing protein</fullName>
    </recommendedName>
</protein>
<evidence type="ECO:0000313" key="8">
    <source>
        <dbReference type="Proteomes" id="UP001632038"/>
    </source>
</evidence>
<dbReference type="Gene3D" id="1.10.150.190">
    <property type="entry name" value="Translation initiation factor 2, subunit 1, domain 2"/>
    <property type="match status" value="1"/>
</dbReference>
<keyword evidence="4" id="KW-0648">Protein biosynthesis</keyword>
<dbReference type="CDD" id="cd04452">
    <property type="entry name" value="S1_IF2_alpha"/>
    <property type="match status" value="1"/>
</dbReference>
<organism evidence="7 8">
    <name type="scientific">Castilleja foliolosa</name>
    <dbReference type="NCBI Taxonomy" id="1961234"/>
    <lineage>
        <taxon>Eukaryota</taxon>
        <taxon>Viridiplantae</taxon>
        <taxon>Streptophyta</taxon>
        <taxon>Embryophyta</taxon>
        <taxon>Tracheophyta</taxon>
        <taxon>Spermatophyta</taxon>
        <taxon>Magnoliopsida</taxon>
        <taxon>eudicotyledons</taxon>
        <taxon>Gunneridae</taxon>
        <taxon>Pentapetalae</taxon>
        <taxon>asterids</taxon>
        <taxon>lamiids</taxon>
        <taxon>Lamiales</taxon>
        <taxon>Orobanchaceae</taxon>
        <taxon>Pedicularideae</taxon>
        <taxon>Castillejinae</taxon>
        <taxon>Castilleja</taxon>
    </lineage>
</organism>
<feature type="compositionally biased region" description="Basic and acidic residues" evidence="5">
    <location>
        <begin position="1"/>
        <end position="11"/>
    </location>
</feature>
<dbReference type="InterPro" id="IPR024054">
    <property type="entry name" value="TIF2_asu_middle_sf"/>
</dbReference>
<dbReference type="InterPro" id="IPR011488">
    <property type="entry name" value="TIF_2_asu"/>
</dbReference>
<keyword evidence="3" id="KW-0597">Phosphoprotein</keyword>
<feature type="compositionally biased region" description="Basic and acidic residues" evidence="5">
    <location>
        <begin position="32"/>
        <end position="45"/>
    </location>
</feature>
<dbReference type="FunFam" id="2.40.50.140:FF:000015">
    <property type="entry name" value="Eukaryotic translation initiation factor 2 subunit alpha"/>
    <property type="match status" value="1"/>
</dbReference>
<dbReference type="EMBL" id="JAVIJP010000007">
    <property type="protein sequence ID" value="KAL3650432.1"/>
    <property type="molecule type" value="Genomic_DNA"/>
</dbReference>
<sequence length="387" mass="43852">MADKRDAKVEENSTAIFGKMKEIVVHSDPTQDDDKAKSKDDEVGEKIQGSSLSDDAGNIRLEMVIDSGEVDPTQHDKAKVHEVGETLGLTSNDDESEHESHVRLTTTRKNSRLMRSVKKSKVQASLMIDAGKEKWKGEDGDNADDDNEPGPKFPFPQLRNRLEMGYYVFDVPERSITMATNGMNLECRMYEAKYPEVDHVVMIQVKSMEDSGAYVSLLEYNNIEGMILFSELSRISSLIKVGRIEPVRVLRVDKEKGYIDLSKRLVSEDDIRGCEEKFNKSTLVHTILLHVAETLKLDLEMSLVISSYIHVGWPLYRKYGHAFEAFKLIVTDPDTVLDFLTRQVKEICPPDGQEVTKLVPAITNEMKESLVENIKRRMTLQPLIDSK</sequence>
<name>A0ABD3E8D0_9LAMI</name>
<evidence type="ECO:0000256" key="1">
    <source>
        <dbReference type="ARBA" id="ARBA00007223"/>
    </source>
</evidence>
<evidence type="ECO:0000256" key="5">
    <source>
        <dbReference type="SAM" id="MobiDB-lite"/>
    </source>
</evidence>
<evidence type="ECO:0000256" key="3">
    <source>
        <dbReference type="ARBA" id="ARBA00022553"/>
    </source>
</evidence>
<keyword evidence="2" id="KW-0396">Initiation factor</keyword>
<dbReference type="Pfam" id="PF07541">
    <property type="entry name" value="EIF_2_alpha"/>
    <property type="match status" value="1"/>
</dbReference>